<evidence type="ECO:0000313" key="2">
    <source>
        <dbReference type="EMBL" id="MBB6439899.1"/>
    </source>
</evidence>
<evidence type="ECO:0000313" key="3">
    <source>
        <dbReference type="Proteomes" id="UP000540423"/>
    </source>
</evidence>
<accession>A0A7X0HLJ4</accession>
<comment type="caution">
    <text evidence="2">The sequence shown here is derived from an EMBL/GenBank/DDBJ whole genome shotgun (WGS) entry which is preliminary data.</text>
</comment>
<dbReference type="AlphaFoldDB" id="A0A7X0HLJ4"/>
<protein>
    <recommendedName>
        <fullName evidence="4">DNA-binding protein</fullName>
    </recommendedName>
</protein>
<sequence length="61" mass="6841">MSLSVSTLWNYHHLGKGPQPKRYHGRLAYKISEIEAHVRGELEGADKDNHESRPAELSTAA</sequence>
<feature type="compositionally biased region" description="Basic and acidic residues" evidence="1">
    <location>
        <begin position="40"/>
        <end position="54"/>
    </location>
</feature>
<name>A0A7X0HLJ4_9ACTN</name>
<keyword evidence="3" id="KW-1185">Reference proteome</keyword>
<organism evidence="2 3">
    <name type="scientific">Streptomyces candidus</name>
    <dbReference type="NCBI Taxonomy" id="67283"/>
    <lineage>
        <taxon>Bacteria</taxon>
        <taxon>Bacillati</taxon>
        <taxon>Actinomycetota</taxon>
        <taxon>Actinomycetes</taxon>
        <taxon>Kitasatosporales</taxon>
        <taxon>Streptomycetaceae</taxon>
        <taxon>Streptomyces</taxon>
    </lineage>
</organism>
<dbReference type="RefSeq" id="WP_185036386.1">
    <property type="nucleotide sequence ID" value="NZ_JACHEM010000031.1"/>
</dbReference>
<proteinExistence type="predicted"/>
<evidence type="ECO:0008006" key="4">
    <source>
        <dbReference type="Google" id="ProtNLM"/>
    </source>
</evidence>
<evidence type="ECO:0000256" key="1">
    <source>
        <dbReference type="SAM" id="MobiDB-lite"/>
    </source>
</evidence>
<gene>
    <name evidence="2" type="ORF">HNQ79_006411</name>
</gene>
<dbReference type="EMBL" id="JACHEM010000031">
    <property type="protein sequence ID" value="MBB6439899.1"/>
    <property type="molecule type" value="Genomic_DNA"/>
</dbReference>
<reference evidence="2 3" key="1">
    <citation type="submission" date="2020-08" db="EMBL/GenBank/DDBJ databases">
        <title>Genomic Encyclopedia of Type Strains, Phase IV (KMG-IV): sequencing the most valuable type-strain genomes for metagenomic binning, comparative biology and taxonomic classification.</title>
        <authorList>
            <person name="Goeker M."/>
        </authorList>
    </citation>
    <scope>NUCLEOTIDE SEQUENCE [LARGE SCALE GENOMIC DNA]</scope>
    <source>
        <strain evidence="2 3">DSM 40141</strain>
    </source>
</reference>
<dbReference type="Proteomes" id="UP000540423">
    <property type="component" value="Unassembled WGS sequence"/>
</dbReference>
<feature type="region of interest" description="Disordered" evidence="1">
    <location>
        <begin position="40"/>
        <end position="61"/>
    </location>
</feature>